<reference evidence="3 4" key="1">
    <citation type="submission" date="2017-04" db="EMBL/GenBank/DDBJ databases">
        <title>Genome Sequence of the Model Brown-Rot Fungus Postia placenta SB12.</title>
        <authorList>
            <consortium name="DOE Joint Genome Institute"/>
            <person name="Gaskell J."/>
            <person name="Kersten P."/>
            <person name="Larrondo L.F."/>
            <person name="Canessa P."/>
            <person name="Martinez D."/>
            <person name="Hibbett D."/>
            <person name="Schmoll M."/>
            <person name="Kubicek C.P."/>
            <person name="Martinez A.T."/>
            <person name="Yadav J."/>
            <person name="Master E."/>
            <person name="Magnuson J.K."/>
            <person name="James T."/>
            <person name="Yaver D."/>
            <person name="Berka R."/>
            <person name="Labutti K."/>
            <person name="Lipzen A."/>
            <person name="Aerts A."/>
            <person name="Barry K."/>
            <person name="Henrissat B."/>
            <person name="Blanchette R."/>
            <person name="Grigoriev I."/>
            <person name="Cullen D."/>
        </authorList>
    </citation>
    <scope>NUCLEOTIDE SEQUENCE [LARGE SCALE GENOMIC DNA]</scope>
    <source>
        <strain evidence="3 4">MAD-698-R-SB12</strain>
    </source>
</reference>
<name>A0A1X6NFP9_9APHY</name>
<feature type="domain" description="CCHC-type" evidence="2">
    <location>
        <begin position="207"/>
        <end position="225"/>
    </location>
</feature>
<dbReference type="OrthoDB" id="2246127at2759"/>
<organism evidence="3 4">
    <name type="scientific">Postia placenta MAD-698-R-SB12</name>
    <dbReference type="NCBI Taxonomy" id="670580"/>
    <lineage>
        <taxon>Eukaryota</taxon>
        <taxon>Fungi</taxon>
        <taxon>Dikarya</taxon>
        <taxon>Basidiomycota</taxon>
        <taxon>Agaricomycotina</taxon>
        <taxon>Agaricomycetes</taxon>
        <taxon>Polyporales</taxon>
        <taxon>Adustoporiaceae</taxon>
        <taxon>Rhodonia</taxon>
    </lineage>
</organism>
<evidence type="ECO:0000313" key="4">
    <source>
        <dbReference type="Proteomes" id="UP000194127"/>
    </source>
</evidence>
<protein>
    <recommendedName>
        <fullName evidence="2">CCHC-type domain-containing protein</fullName>
    </recommendedName>
</protein>
<dbReference type="SMART" id="SM00343">
    <property type="entry name" value="ZnF_C2HC"/>
    <property type="match status" value="2"/>
</dbReference>
<keyword evidence="4" id="KW-1185">Reference proteome</keyword>
<gene>
    <name evidence="3" type="ORF">POSPLADRAFT_1129869</name>
</gene>
<dbReference type="EMBL" id="KZ110591">
    <property type="protein sequence ID" value="OSX67246.1"/>
    <property type="molecule type" value="Genomic_DNA"/>
</dbReference>
<accession>A0A1X6NFP9</accession>
<feature type="domain" description="CCHC-type" evidence="2">
    <location>
        <begin position="189"/>
        <end position="205"/>
    </location>
</feature>
<dbReference type="InterPro" id="IPR001878">
    <property type="entry name" value="Znf_CCHC"/>
</dbReference>
<dbReference type="GeneID" id="36328842"/>
<feature type="compositionally biased region" description="Pro residues" evidence="1">
    <location>
        <begin position="273"/>
        <end position="287"/>
    </location>
</feature>
<dbReference type="GO" id="GO:0008270">
    <property type="term" value="F:zinc ion binding"/>
    <property type="evidence" value="ECO:0007669"/>
    <property type="project" value="InterPro"/>
</dbReference>
<sequence>MSSTLPFLDQFNAPSTEGGKRLSIYTPKHTHVGDSTLLTLLLSNPTDVFNKLKAHNPEATNATDRAALEAYLSARRDYDEAVKAADEAIDHHKRLLRQQDDRVLTELIRLDNLKVAHRFQPLLPRSIWARHNKFIPRAIPNTYLPLPAPLPTSAFRRPPIPSPFLQAMPWSTTIPADWQPNPGWTPKGSCRRCRSSRHWVRDCPDVQCAGCGKEAPGHLEQECGTRPMKRHVSAPPEEPARRVGVVVDNVFLEGIINEAKERKERERQTKAIPIPPPRSANPEPPASPVAGPSRPRPDTPVVFRKVDPNWTPDSTQWTWDSSWPHQKHLSGEEWMNVGRNARKEWFDEEEDDSVDWELYGDGEQICPYTTAIQTPLWTKVTVGAVSASHTTWRTNLTQNGNPWALTLMGCHEETLIHQANLARIQRTSTTHVAQRPDPPPLTPEQEPALALIDTGLRTPLRSFMMPASRDDEHYFETPSHHHAPSPSPAFDWGLSANLGTTDLPPSTTEQHLSELSSALLDCLDMLSLDSDEDLCEHSEDNESLLHDDACFDIPHGLKRACPRDPAATAQHWFPWSDHVTCTLDILIYLPHSVFFQRQLDLFLWLLKVNSVDDVPSNLVANVLVLLQEQRMHAQVASDRDLTTATPFSRWWGADTPAVVSSSSCSMPVTIDVVRETDFSSGARIGDVGGVERDSGREGGVIGPSKSDDELELEETDRMELFDDILDSEYGDRNDSVREFSAVDATPSETAKRTAGSTCAGFGILRFFLPSRYLFLCDKDIVAEKGAHTSKASEDARQAADSIGRTSAGKGARGGILVKQEAELRAHGEG</sequence>
<evidence type="ECO:0000259" key="2">
    <source>
        <dbReference type="SMART" id="SM00343"/>
    </source>
</evidence>
<proteinExistence type="predicted"/>
<dbReference type="AlphaFoldDB" id="A0A1X6NFP9"/>
<evidence type="ECO:0000313" key="3">
    <source>
        <dbReference type="EMBL" id="OSX67246.1"/>
    </source>
</evidence>
<feature type="region of interest" description="Disordered" evidence="1">
    <location>
        <begin position="786"/>
        <end position="813"/>
    </location>
</feature>
<dbReference type="Proteomes" id="UP000194127">
    <property type="component" value="Unassembled WGS sequence"/>
</dbReference>
<dbReference type="RefSeq" id="XP_024344040.1">
    <property type="nucleotide sequence ID" value="XM_024483893.1"/>
</dbReference>
<evidence type="ECO:0000256" key="1">
    <source>
        <dbReference type="SAM" id="MobiDB-lite"/>
    </source>
</evidence>
<feature type="region of interest" description="Disordered" evidence="1">
    <location>
        <begin position="261"/>
        <end position="300"/>
    </location>
</feature>
<feature type="compositionally biased region" description="Basic and acidic residues" evidence="1">
    <location>
        <begin position="786"/>
        <end position="797"/>
    </location>
</feature>
<dbReference type="GO" id="GO:0003676">
    <property type="term" value="F:nucleic acid binding"/>
    <property type="evidence" value="ECO:0007669"/>
    <property type="project" value="InterPro"/>
</dbReference>